<dbReference type="Pfam" id="PF03567">
    <property type="entry name" value="Sulfotransfer_2"/>
    <property type="match status" value="1"/>
</dbReference>
<comment type="caution">
    <text evidence="1">The sequence shown here is derived from an EMBL/GenBank/DDBJ whole genome shotgun (WGS) entry which is preliminary data.</text>
</comment>
<dbReference type="SUPFAM" id="SSF52540">
    <property type="entry name" value="P-loop containing nucleoside triphosphate hydrolases"/>
    <property type="match status" value="1"/>
</dbReference>
<dbReference type="Proteomes" id="UP001595752">
    <property type="component" value="Unassembled WGS sequence"/>
</dbReference>
<dbReference type="InterPro" id="IPR053259">
    <property type="entry name" value="Golvesin-related_Golgi"/>
</dbReference>
<name>A0ABV8BBW1_9BACI</name>
<sequence>MEENKTLIYLHIPKTGGQTLKAIIKKQYPNDKVWRFHKDGKTKQLVRDPDQYLCLIGHRNFGIHRHLNKPSTYITMLRDPIERVISIYYYLLRSPGHNLYNKVKDISFGDFVFDKRFQRQTENLQTLFISGTSSNDLSTAKNNLREYFSVVGIMERFDESLFLMSQEFGWENIEYEKKNVTQNRPSREQFPKEVIDTLKKKNELDFELYEYGKELFEEKLKSLSETAKQQLNQFLQK</sequence>
<dbReference type="PANTHER" id="PTHR32301">
    <property type="entry name" value="COUNTIN RECEPTOR CNR3-RELATED"/>
    <property type="match status" value="1"/>
</dbReference>
<gene>
    <name evidence="1" type="ORF">ACFOU2_25225</name>
</gene>
<proteinExistence type="predicted"/>
<dbReference type="RefSeq" id="WP_377919033.1">
    <property type="nucleotide sequence ID" value="NZ_JBHRZT010000073.1"/>
</dbReference>
<keyword evidence="2" id="KW-1185">Reference proteome</keyword>
<dbReference type="PANTHER" id="PTHR32301:SF6">
    <property type="entry name" value="GOLVESIN-RELATED"/>
    <property type="match status" value="1"/>
</dbReference>
<protein>
    <submittedName>
        <fullName evidence="1">Sulfotransferase family 2 domain-containing protein</fullName>
    </submittedName>
</protein>
<organism evidence="1 2">
    <name type="scientific">Bacillus songklensis</name>
    <dbReference type="NCBI Taxonomy" id="1069116"/>
    <lineage>
        <taxon>Bacteria</taxon>
        <taxon>Bacillati</taxon>
        <taxon>Bacillota</taxon>
        <taxon>Bacilli</taxon>
        <taxon>Bacillales</taxon>
        <taxon>Bacillaceae</taxon>
        <taxon>Bacillus</taxon>
    </lineage>
</organism>
<dbReference type="EMBL" id="JBHRZT010000073">
    <property type="protein sequence ID" value="MFC3886617.1"/>
    <property type="molecule type" value="Genomic_DNA"/>
</dbReference>
<evidence type="ECO:0000313" key="1">
    <source>
        <dbReference type="EMBL" id="MFC3886617.1"/>
    </source>
</evidence>
<reference evidence="2" key="1">
    <citation type="journal article" date="2019" name="Int. J. Syst. Evol. Microbiol.">
        <title>The Global Catalogue of Microorganisms (GCM) 10K type strain sequencing project: providing services to taxonomists for standard genome sequencing and annotation.</title>
        <authorList>
            <consortium name="The Broad Institute Genomics Platform"/>
            <consortium name="The Broad Institute Genome Sequencing Center for Infectious Disease"/>
            <person name="Wu L."/>
            <person name="Ma J."/>
        </authorList>
    </citation>
    <scope>NUCLEOTIDE SEQUENCE [LARGE SCALE GENOMIC DNA]</scope>
    <source>
        <strain evidence="2">CCUG 61889</strain>
    </source>
</reference>
<dbReference type="InterPro" id="IPR005331">
    <property type="entry name" value="Sulfotransferase"/>
</dbReference>
<dbReference type="InterPro" id="IPR027417">
    <property type="entry name" value="P-loop_NTPase"/>
</dbReference>
<evidence type="ECO:0000313" key="2">
    <source>
        <dbReference type="Proteomes" id="UP001595752"/>
    </source>
</evidence>
<dbReference type="Gene3D" id="3.40.50.300">
    <property type="entry name" value="P-loop containing nucleotide triphosphate hydrolases"/>
    <property type="match status" value="1"/>
</dbReference>
<accession>A0ABV8BBW1</accession>